<organism evidence="2 3">
    <name type="scientific">Rugamonas aquatica</name>
    <dbReference type="NCBI Taxonomy" id="2743357"/>
    <lineage>
        <taxon>Bacteria</taxon>
        <taxon>Pseudomonadati</taxon>
        <taxon>Pseudomonadota</taxon>
        <taxon>Betaproteobacteria</taxon>
        <taxon>Burkholderiales</taxon>
        <taxon>Oxalobacteraceae</taxon>
        <taxon>Telluria group</taxon>
        <taxon>Rugamonas</taxon>
    </lineage>
</organism>
<comment type="caution">
    <text evidence="2">The sequence shown here is derived from an EMBL/GenBank/DDBJ whole genome shotgun (WGS) entry which is preliminary data.</text>
</comment>
<keyword evidence="1" id="KW-1133">Transmembrane helix</keyword>
<name>A0A6A7NAG5_9BURK</name>
<evidence type="ECO:0000313" key="2">
    <source>
        <dbReference type="EMBL" id="MQA41984.1"/>
    </source>
</evidence>
<evidence type="ECO:0000256" key="1">
    <source>
        <dbReference type="SAM" id="Phobius"/>
    </source>
</evidence>
<dbReference type="Proteomes" id="UP000440498">
    <property type="component" value="Unassembled WGS sequence"/>
</dbReference>
<sequence>MRSGARLALLYAVFALVATAVNIGCQAVVIWAYHGPYAVPLSILFGTGAGLPVKYLLEKRHIFGFESESLAHDGKLFVLYTVMGVFTTAVFWGVEYAFAHLYGTDGMRYVGGALGLTIGNLIKYQLDKRYVFVAPAAPSAEAA</sequence>
<dbReference type="EMBL" id="WHUG01000017">
    <property type="protein sequence ID" value="MQA41984.1"/>
    <property type="molecule type" value="Genomic_DNA"/>
</dbReference>
<dbReference type="NCBIfam" id="NF037976">
    <property type="entry name" value="gtrA_1"/>
    <property type="match status" value="1"/>
</dbReference>
<feature type="transmembrane region" description="Helical" evidence="1">
    <location>
        <begin position="37"/>
        <end position="57"/>
    </location>
</feature>
<accession>A0A6A7NAG5</accession>
<feature type="transmembrane region" description="Helical" evidence="1">
    <location>
        <begin position="77"/>
        <end position="94"/>
    </location>
</feature>
<gene>
    <name evidence="2" type="ORF">GEV02_27920</name>
</gene>
<keyword evidence="1" id="KW-0472">Membrane</keyword>
<dbReference type="AlphaFoldDB" id="A0A6A7NAG5"/>
<dbReference type="RefSeq" id="WP_152841152.1">
    <property type="nucleotide sequence ID" value="NZ_WHUG01000017.1"/>
</dbReference>
<evidence type="ECO:0000313" key="3">
    <source>
        <dbReference type="Proteomes" id="UP000440498"/>
    </source>
</evidence>
<protein>
    <submittedName>
        <fullName evidence="2">GtrA family protein</fullName>
    </submittedName>
</protein>
<keyword evidence="1" id="KW-0812">Transmembrane</keyword>
<reference evidence="2 3" key="1">
    <citation type="submission" date="2019-10" db="EMBL/GenBank/DDBJ databases">
        <title>Two novel species isolated from a subtropical stream in China.</title>
        <authorList>
            <person name="Lu H."/>
        </authorList>
    </citation>
    <scope>NUCLEOTIDE SEQUENCE [LARGE SCALE GENOMIC DNA]</scope>
    <source>
        <strain evidence="2 3">FT29W</strain>
    </source>
</reference>
<keyword evidence="3" id="KW-1185">Reference proteome</keyword>
<proteinExistence type="predicted"/>